<evidence type="ECO:0000313" key="2">
    <source>
        <dbReference type="EMBL" id="HAE8101672.1"/>
    </source>
</evidence>
<reference evidence="2" key="1">
    <citation type="journal article" date="2018" name="Genome Biol.">
        <title>SKESA: strategic k-mer extension for scrupulous assemblies.</title>
        <authorList>
            <person name="Souvorov A."/>
            <person name="Agarwala R."/>
            <person name="Lipman D.J."/>
        </authorList>
    </citation>
    <scope>NUCLEOTIDE SEQUENCE</scope>
    <source>
        <strain evidence="2">1363-65</strain>
    </source>
</reference>
<proteinExistence type="predicted"/>
<evidence type="ECO:0000256" key="1">
    <source>
        <dbReference type="SAM" id="MobiDB-lite"/>
    </source>
</evidence>
<feature type="region of interest" description="Disordered" evidence="1">
    <location>
        <begin position="31"/>
        <end position="50"/>
    </location>
</feature>
<dbReference type="AlphaFoldDB" id="A0A737ER36"/>
<sequence>MMATTNAAMAPRVDIDVIYCASFNMERAVWKSPPNNPLELSTNFDSTRQR</sequence>
<gene>
    <name evidence="2" type="ORF">GNC09_001644</name>
</gene>
<name>A0A737ER36_SALER</name>
<protein>
    <submittedName>
        <fullName evidence="2">Uncharacterized protein</fullName>
    </submittedName>
</protein>
<organism evidence="2">
    <name type="scientific">Salmonella enterica subsp. indica serovar 45:a:e,n,x</name>
    <dbReference type="NCBI Taxonomy" id="1307500"/>
    <lineage>
        <taxon>Bacteria</taxon>
        <taxon>Pseudomonadati</taxon>
        <taxon>Pseudomonadota</taxon>
        <taxon>Gammaproteobacteria</taxon>
        <taxon>Enterobacterales</taxon>
        <taxon>Enterobacteriaceae</taxon>
        <taxon>Salmonella</taxon>
    </lineage>
</organism>
<accession>A0A737ER36</accession>
<reference evidence="2" key="2">
    <citation type="submission" date="2018-07" db="EMBL/GenBank/DDBJ databases">
        <authorList>
            <consortium name="NCBI Pathogen Detection Project"/>
        </authorList>
    </citation>
    <scope>NUCLEOTIDE SEQUENCE</scope>
    <source>
        <strain evidence="2">1363-65</strain>
    </source>
</reference>
<feature type="compositionally biased region" description="Polar residues" evidence="1">
    <location>
        <begin position="38"/>
        <end position="50"/>
    </location>
</feature>
<comment type="caution">
    <text evidence="2">The sequence shown here is derived from an EMBL/GenBank/DDBJ whole genome shotgun (WGS) entry which is preliminary data.</text>
</comment>
<dbReference type="EMBL" id="DAATDB010000008">
    <property type="protein sequence ID" value="HAE8101672.1"/>
    <property type="molecule type" value="Genomic_DNA"/>
</dbReference>